<feature type="region of interest" description="Disordered" evidence="11">
    <location>
        <begin position="546"/>
        <end position="569"/>
    </location>
</feature>
<dbReference type="InterPro" id="IPR046341">
    <property type="entry name" value="SET_dom_sf"/>
</dbReference>
<evidence type="ECO:0000256" key="10">
    <source>
        <dbReference type="PROSITE-ProRule" id="PRU00042"/>
    </source>
</evidence>
<dbReference type="CDD" id="cd10534">
    <property type="entry name" value="PR-SET_PRDM-like"/>
    <property type="match status" value="1"/>
</dbReference>
<keyword evidence="14" id="KW-1185">Reference proteome</keyword>
<dbReference type="SUPFAM" id="SSF57667">
    <property type="entry name" value="beta-beta-alpha zinc fingers"/>
    <property type="match status" value="1"/>
</dbReference>
<dbReference type="InterPro" id="IPR013087">
    <property type="entry name" value="Znf_C2H2_type"/>
</dbReference>
<comment type="caution">
    <text evidence="13">The sequence shown here is derived from an EMBL/GenBank/DDBJ whole genome shotgun (WGS) entry which is preliminary data.</text>
</comment>
<gene>
    <name evidence="13" type="ORF">BaRGS_00023315</name>
</gene>
<evidence type="ECO:0000256" key="1">
    <source>
        <dbReference type="ARBA" id="ARBA00004123"/>
    </source>
</evidence>
<accession>A0ABD0KEA3</accession>
<dbReference type="Proteomes" id="UP001519460">
    <property type="component" value="Unassembled WGS sequence"/>
</dbReference>
<proteinExistence type="predicted"/>
<dbReference type="InterPro" id="IPR050331">
    <property type="entry name" value="Zinc_finger"/>
</dbReference>
<evidence type="ECO:0000313" key="13">
    <source>
        <dbReference type="EMBL" id="KAK7485367.1"/>
    </source>
</evidence>
<evidence type="ECO:0000256" key="3">
    <source>
        <dbReference type="ARBA" id="ARBA00022737"/>
    </source>
</evidence>
<dbReference type="Gene3D" id="3.30.160.60">
    <property type="entry name" value="Classic Zinc Finger"/>
    <property type="match status" value="2"/>
</dbReference>
<dbReference type="GO" id="GO:0008270">
    <property type="term" value="F:zinc ion binding"/>
    <property type="evidence" value="ECO:0007669"/>
    <property type="project" value="UniProtKB-KW"/>
</dbReference>
<dbReference type="SMART" id="SM00355">
    <property type="entry name" value="ZnF_C2H2"/>
    <property type="match status" value="4"/>
</dbReference>
<dbReference type="EMBL" id="JACVVK020000195">
    <property type="protein sequence ID" value="KAK7485367.1"/>
    <property type="molecule type" value="Genomic_DNA"/>
</dbReference>
<keyword evidence="4 10" id="KW-0863">Zinc-finger</keyword>
<feature type="region of interest" description="Disordered" evidence="11">
    <location>
        <begin position="56"/>
        <end position="82"/>
    </location>
</feature>
<keyword evidence="7" id="KW-0238">DNA-binding</keyword>
<organism evidence="13 14">
    <name type="scientific">Batillaria attramentaria</name>
    <dbReference type="NCBI Taxonomy" id="370345"/>
    <lineage>
        <taxon>Eukaryota</taxon>
        <taxon>Metazoa</taxon>
        <taxon>Spiralia</taxon>
        <taxon>Lophotrochozoa</taxon>
        <taxon>Mollusca</taxon>
        <taxon>Gastropoda</taxon>
        <taxon>Caenogastropoda</taxon>
        <taxon>Sorbeoconcha</taxon>
        <taxon>Cerithioidea</taxon>
        <taxon>Batillariidae</taxon>
        <taxon>Batillaria</taxon>
    </lineage>
</organism>
<evidence type="ECO:0000256" key="11">
    <source>
        <dbReference type="SAM" id="MobiDB-lite"/>
    </source>
</evidence>
<evidence type="ECO:0000256" key="2">
    <source>
        <dbReference type="ARBA" id="ARBA00022723"/>
    </source>
</evidence>
<dbReference type="PROSITE" id="PS00028">
    <property type="entry name" value="ZINC_FINGER_C2H2_1"/>
    <property type="match status" value="3"/>
</dbReference>
<evidence type="ECO:0000256" key="6">
    <source>
        <dbReference type="ARBA" id="ARBA00023015"/>
    </source>
</evidence>
<evidence type="ECO:0000256" key="4">
    <source>
        <dbReference type="ARBA" id="ARBA00022771"/>
    </source>
</evidence>
<evidence type="ECO:0000256" key="7">
    <source>
        <dbReference type="ARBA" id="ARBA00023125"/>
    </source>
</evidence>
<keyword evidence="9" id="KW-0539">Nucleus</keyword>
<dbReference type="AlphaFoldDB" id="A0ABD0KEA3"/>
<dbReference type="InterPro" id="IPR001214">
    <property type="entry name" value="SET_dom"/>
</dbReference>
<name>A0ABD0KEA3_9CAEN</name>
<evidence type="ECO:0000313" key="14">
    <source>
        <dbReference type="Proteomes" id="UP001519460"/>
    </source>
</evidence>
<dbReference type="PANTHER" id="PTHR16515">
    <property type="entry name" value="PR DOMAIN ZINC FINGER PROTEIN"/>
    <property type="match status" value="1"/>
</dbReference>
<keyword evidence="2" id="KW-0479">Metal-binding</keyword>
<dbReference type="InterPro" id="IPR036236">
    <property type="entry name" value="Znf_C2H2_sf"/>
</dbReference>
<feature type="domain" description="C2H2-type" evidence="12">
    <location>
        <begin position="779"/>
        <end position="804"/>
    </location>
</feature>
<sequence length="832" mass="92296">MEFVSFKQTAAMPHVSSAPTAESKELISRFGTPHCTSTHKVKGLENNILPVKVKLERPDAVAPSPTKKSKTLPGAPASHSGIVNDASETKQLQMEHFPSVPVAKVVRADKVRQNFNPSCVPLDLRKKSGSSASSVGQLQDKIESNMSLSKADGTKLTKDLDTHKFSFWTIGCTKMYVKENCDDGLKLKLRVNNALKLKLSNTHGCSDKKERLFKSNAKSKTTDPERKNGKLEKIKDAHKVPGDCSGAVASKVFEKKKVAGNLKQSSCPAQKGSEIKADSSSIAHHPCMFAIHMDNISVHLMKDLHNRQVYLIAYTNELESLTRLSVEGIETLKGIRVQEPSTGIRVLLAFPNGRVSASGSSSQPVITVEKVPSRGSLLSSLAQIDLMNRGTDSTSLEIILSDRSPSLGSDACVDSAVETQPTPPQERKVLAASPVPTTKRSDMSACFFCHEHHSPGMCFVETPTCMISDSSGCSNSHVHALASLPAQLSLVRSADGFAVGAAEDIEKGALLGPLQGEQIDVEKVKTLSNLKDIWCVKREWSTLSQSGQKKNGWNGKQRKQLKPETEEAKPAIVLSTESESLSNWCRYLRPVLCREDSNLLSVEHHGNLYFVTCRKIEKGERLLVYSPWFGELSHLPFPDDHQCCYCTLRLDNEVDFVKHCFIMHPASFQQQLEKCSECGEMFVADAESESWHGCQATKTKRGTKPWRCRRRRRKMTKGDKNPLTCCECGKCYASSQLLSQHLLSHESYFRYFCKFCQKGFHDKSNLKVHVLIHTGVRPFRCQQPHCTASFTTKQCLQIHYRKLHGFSDSSMPTILREVPFTFEAHMAESSQA</sequence>
<keyword evidence="3" id="KW-0677">Repeat</keyword>
<keyword evidence="6" id="KW-0805">Transcription regulation</keyword>
<evidence type="ECO:0000256" key="9">
    <source>
        <dbReference type="ARBA" id="ARBA00023242"/>
    </source>
</evidence>
<dbReference type="Gene3D" id="2.170.270.10">
    <property type="entry name" value="SET domain"/>
    <property type="match status" value="1"/>
</dbReference>
<dbReference type="PANTHER" id="PTHR16515:SF2">
    <property type="entry name" value="PR DOMAIN ZINC FINGER PROTEIN 4"/>
    <property type="match status" value="1"/>
</dbReference>
<feature type="domain" description="C2H2-type" evidence="12">
    <location>
        <begin position="723"/>
        <end position="745"/>
    </location>
</feature>
<dbReference type="Pfam" id="PF21549">
    <property type="entry name" value="PRDM2_PR"/>
    <property type="match status" value="1"/>
</dbReference>
<reference evidence="13 14" key="1">
    <citation type="journal article" date="2023" name="Sci. Data">
        <title>Genome assembly of the Korean intertidal mud-creeper Batillaria attramentaria.</title>
        <authorList>
            <person name="Patra A.K."/>
            <person name="Ho P.T."/>
            <person name="Jun S."/>
            <person name="Lee S.J."/>
            <person name="Kim Y."/>
            <person name="Won Y.J."/>
        </authorList>
    </citation>
    <scope>NUCLEOTIDE SEQUENCE [LARGE SCALE GENOMIC DNA]</scope>
    <source>
        <strain evidence="13">Wonlab-2016</strain>
    </source>
</reference>
<evidence type="ECO:0000256" key="5">
    <source>
        <dbReference type="ARBA" id="ARBA00022833"/>
    </source>
</evidence>
<evidence type="ECO:0000259" key="12">
    <source>
        <dbReference type="PROSITE" id="PS50157"/>
    </source>
</evidence>
<evidence type="ECO:0000256" key="8">
    <source>
        <dbReference type="ARBA" id="ARBA00023163"/>
    </source>
</evidence>
<dbReference type="SUPFAM" id="SSF82199">
    <property type="entry name" value="SET domain"/>
    <property type="match status" value="1"/>
</dbReference>
<protein>
    <recommendedName>
        <fullName evidence="12">C2H2-type domain-containing protein</fullName>
    </recommendedName>
</protein>
<keyword evidence="5" id="KW-0862">Zinc</keyword>
<feature type="domain" description="C2H2-type" evidence="12">
    <location>
        <begin position="751"/>
        <end position="778"/>
    </location>
</feature>
<dbReference type="PROSITE" id="PS50157">
    <property type="entry name" value="ZINC_FINGER_C2H2_2"/>
    <property type="match status" value="3"/>
</dbReference>
<keyword evidence="8" id="KW-0804">Transcription</keyword>
<comment type="subcellular location">
    <subcellularLocation>
        <location evidence="1">Nucleus</location>
    </subcellularLocation>
</comment>